<evidence type="ECO:0008006" key="3">
    <source>
        <dbReference type="Google" id="ProtNLM"/>
    </source>
</evidence>
<keyword evidence="2" id="KW-1185">Reference proteome</keyword>
<comment type="caution">
    <text evidence="1">The sequence shown here is derived from an EMBL/GenBank/DDBJ whole genome shotgun (WGS) entry which is preliminary data.</text>
</comment>
<dbReference type="RefSeq" id="WP_053924019.1">
    <property type="nucleotide sequence ID" value="NZ_LGKG01000112.1"/>
</dbReference>
<dbReference type="EMBL" id="LGKG01000112">
    <property type="protein sequence ID" value="KPC64187.1"/>
    <property type="molecule type" value="Genomic_DNA"/>
</dbReference>
<gene>
    <name evidence="1" type="ORF">ADL29_13635</name>
</gene>
<protein>
    <recommendedName>
        <fullName evidence="3">PIN domain-containing protein</fullName>
    </recommendedName>
</protein>
<evidence type="ECO:0000313" key="1">
    <source>
        <dbReference type="EMBL" id="KPC64187.1"/>
    </source>
</evidence>
<organism evidence="1 2">
    <name type="scientific">Streptomyces chattanoogensis</name>
    <dbReference type="NCBI Taxonomy" id="66876"/>
    <lineage>
        <taxon>Bacteria</taxon>
        <taxon>Bacillati</taxon>
        <taxon>Actinomycetota</taxon>
        <taxon>Actinomycetes</taxon>
        <taxon>Kitasatosporales</taxon>
        <taxon>Streptomycetaceae</taxon>
        <taxon>Streptomyces</taxon>
    </lineage>
</organism>
<evidence type="ECO:0000313" key="2">
    <source>
        <dbReference type="Proteomes" id="UP000037982"/>
    </source>
</evidence>
<dbReference type="PATRIC" id="fig|66876.3.peg.3011"/>
<dbReference type="Proteomes" id="UP000037982">
    <property type="component" value="Unassembled WGS sequence"/>
</dbReference>
<reference evidence="2" key="1">
    <citation type="submission" date="2015-07" db="EMBL/GenBank/DDBJ databases">
        <authorList>
            <person name="Ju K.-S."/>
            <person name="Doroghazi J.R."/>
            <person name="Metcalf W.W."/>
        </authorList>
    </citation>
    <scope>NUCLEOTIDE SEQUENCE [LARGE SCALE GENOMIC DNA]</scope>
    <source>
        <strain evidence="2">NRRL ISP-5002</strain>
    </source>
</reference>
<name>A0A0N0XYL6_9ACTN</name>
<sequence length="150" mass="15937">MLIAPADRKAKAVALHEGLRTSPHRTLVLGPVLTQVWRADPALVHALAGASKECTVSQARSAESAIQEAKAGRPECLTCATGPDAADWRRIATMLGQAAMPAKKRSDAVDVWVAPAAARHRSAVIFTSDPDDIHAYLEVLQPPDAHIVPV</sequence>
<accession>A0A0N0XYL6</accession>
<dbReference type="AlphaFoldDB" id="A0A0N0XYL6"/>
<proteinExistence type="predicted"/>